<evidence type="ECO:0000313" key="3">
    <source>
        <dbReference type="Proteomes" id="UP000499080"/>
    </source>
</evidence>
<evidence type="ECO:0000256" key="1">
    <source>
        <dbReference type="SAM" id="MobiDB-lite"/>
    </source>
</evidence>
<comment type="caution">
    <text evidence="2">The sequence shown here is derived from an EMBL/GenBank/DDBJ whole genome shotgun (WGS) entry which is preliminary data.</text>
</comment>
<protein>
    <submittedName>
        <fullName evidence="2">Uncharacterized protein</fullName>
    </submittedName>
</protein>
<reference evidence="2 3" key="1">
    <citation type="journal article" date="2019" name="Sci. Rep.">
        <title>Orb-weaving spider Araneus ventricosus genome elucidates the spidroin gene catalogue.</title>
        <authorList>
            <person name="Kono N."/>
            <person name="Nakamura H."/>
            <person name="Ohtoshi R."/>
            <person name="Moran D.A.P."/>
            <person name="Shinohara A."/>
            <person name="Yoshida Y."/>
            <person name="Fujiwara M."/>
            <person name="Mori M."/>
            <person name="Tomita M."/>
            <person name="Arakawa K."/>
        </authorList>
    </citation>
    <scope>NUCLEOTIDE SEQUENCE [LARGE SCALE GENOMIC DNA]</scope>
</reference>
<accession>A0A4Y2X2Z0</accession>
<dbReference type="AlphaFoldDB" id="A0A4Y2X2Z0"/>
<dbReference type="Proteomes" id="UP000499080">
    <property type="component" value="Unassembled WGS sequence"/>
</dbReference>
<sequence length="178" mass="21492">MGEYQREAESLNKNRTEKQKRNQETKEYQRVNEEQRAAYRPEKTKTENQRKAKEKPRNQKSIAELKEEAEALRAKNPEKQKNQNSGVTQRRAERALRTGIMKTKETKKQKRLRITKRFEALRSQNRIMEKQREKSRNAINKRIAERRLEKQKTELMKSKREPTNKKDIMSIEEQLERP</sequence>
<dbReference type="EMBL" id="BGPR01068410">
    <property type="protein sequence ID" value="GBO42372.1"/>
    <property type="molecule type" value="Genomic_DNA"/>
</dbReference>
<feature type="compositionally biased region" description="Basic and acidic residues" evidence="1">
    <location>
        <begin position="90"/>
        <end position="106"/>
    </location>
</feature>
<evidence type="ECO:0000313" key="2">
    <source>
        <dbReference type="EMBL" id="GBO42372.1"/>
    </source>
</evidence>
<feature type="compositionally biased region" description="Basic and acidic residues" evidence="1">
    <location>
        <begin position="1"/>
        <end position="81"/>
    </location>
</feature>
<gene>
    <name evidence="2" type="ORF">AVEN_106568_1</name>
</gene>
<name>A0A4Y2X2Z0_ARAVE</name>
<organism evidence="2 3">
    <name type="scientific">Araneus ventricosus</name>
    <name type="common">Orbweaver spider</name>
    <name type="synonym">Epeira ventricosa</name>
    <dbReference type="NCBI Taxonomy" id="182803"/>
    <lineage>
        <taxon>Eukaryota</taxon>
        <taxon>Metazoa</taxon>
        <taxon>Ecdysozoa</taxon>
        <taxon>Arthropoda</taxon>
        <taxon>Chelicerata</taxon>
        <taxon>Arachnida</taxon>
        <taxon>Araneae</taxon>
        <taxon>Araneomorphae</taxon>
        <taxon>Entelegynae</taxon>
        <taxon>Araneoidea</taxon>
        <taxon>Araneidae</taxon>
        <taxon>Araneus</taxon>
    </lineage>
</organism>
<keyword evidence="3" id="KW-1185">Reference proteome</keyword>
<proteinExistence type="predicted"/>
<feature type="region of interest" description="Disordered" evidence="1">
    <location>
        <begin position="123"/>
        <end position="178"/>
    </location>
</feature>
<feature type="region of interest" description="Disordered" evidence="1">
    <location>
        <begin position="1"/>
        <end position="110"/>
    </location>
</feature>
<feature type="compositionally biased region" description="Basic and acidic residues" evidence="1">
    <location>
        <begin position="127"/>
        <end position="178"/>
    </location>
</feature>